<dbReference type="EMBL" id="CAJNOC010000020">
    <property type="protein sequence ID" value="CAF0706829.1"/>
    <property type="molecule type" value="Genomic_DNA"/>
</dbReference>
<dbReference type="SMART" id="SM00745">
    <property type="entry name" value="MIT"/>
    <property type="match status" value="1"/>
</dbReference>
<dbReference type="Proteomes" id="UP000663879">
    <property type="component" value="Unassembled WGS sequence"/>
</dbReference>
<dbReference type="InterPro" id="IPR052817">
    <property type="entry name" value="MIT_domain_contain_protein1"/>
</dbReference>
<reference evidence="2" key="1">
    <citation type="submission" date="2021-02" db="EMBL/GenBank/DDBJ databases">
        <authorList>
            <person name="Nowell W R."/>
        </authorList>
    </citation>
    <scope>NUCLEOTIDE SEQUENCE</scope>
    <source>
        <strain evidence="2">Ploen Becks lab</strain>
    </source>
</reference>
<dbReference type="Pfam" id="PF16565">
    <property type="entry name" value="MIT_C"/>
    <property type="match status" value="1"/>
</dbReference>
<evidence type="ECO:0000313" key="3">
    <source>
        <dbReference type="Proteomes" id="UP000663879"/>
    </source>
</evidence>
<dbReference type="InterPro" id="IPR038113">
    <property type="entry name" value="MITD1_C_sf"/>
</dbReference>
<dbReference type="AlphaFoldDB" id="A0A813M418"/>
<evidence type="ECO:0000313" key="2">
    <source>
        <dbReference type="EMBL" id="CAF0706829.1"/>
    </source>
</evidence>
<organism evidence="2 3">
    <name type="scientific">Brachionus calyciflorus</name>
    <dbReference type="NCBI Taxonomy" id="104777"/>
    <lineage>
        <taxon>Eukaryota</taxon>
        <taxon>Metazoa</taxon>
        <taxon>Spiralia</taxon>
        <taxon>Gnathifera</taxon>
        <taxon>Rotifera</taxon>
        <taxon>Eurotatoria</taxon>
        <taxon>Monogononta</taxon>
        <taxon>Pseudotrocha</taxon>
        <taxon>Ploima</taxon>
        <taxon>Brachionidae</taxon>
        <taxon>Brachionus</taxon>
    </lineage>
</organism>
<dbReference type="OrthoDB" id="19553at2759"/>
<dbReference type="Pfam" id="PF04212">
    <property type="entry name" value="MIT"/>
    <property type="match status" value="1"/>
</dbReference>
<dbReference type="Gene3D" id="3.30.870.30">
    <property type="entry name" value="MITD, C-terminal phospholipase D-like domain"/>
    <property type="match status" value="1"/>
</dbReference>
<gene>
    <name evidence="2" type="ORF">OXX778_LOCUS419</name>
</gene>
<dbReference type="InterPro" id="IPR032341">
    <property type="entry name" value="MITD1_C"/>
</dbReference>
<keyword evidence="3" id="KW-1185">Reference proteome</keyword>
<comment type="caution">
    <text evidence="2">The sequence shown here is derived from an EMBL/GenBank/DDBJ whole genome shotgun (WGS) entry which is preliminary data.</text>
</comment>
<proteinExistence type="predicted"/>
<sequence>MAGNESAGIHLIKKAVEFDNDKKYEEAFVHYKEGIHILIESLKAIQDEKKRVAFRDKISSYMERAEKIKVLVDQSKEYEKYHEQINIEENSIGYSYEKIFSRFLKDESLDYVEVNDPYIKARHQTHNFLRFCEMLVKLTKIIKRIILLTTRDEDTNGINQQEAKLNEIRESLQKRNVELTVKFSEGLHDREIRLSSGWIVKIGRGLDYFKPPESREKLCIGFHDLDLRPCYSTTIDIFHQKSTKFSK</sequence>
<name>A0A813M418_9BILA</name>
<dbReference type="PANTHER" id="PTHR21222">
    <property type="entry name" value="MIT DOMAIN-CONTAINING PROTEIN 1"/>
    <property type="match status" value="1"/>
</dbReference>
<protein>
    <recommendedName>
        <fullName evidence="1">MIT domain-containing protein</fullName>
    </recommendedName>
</protein>
<dbReference type="SUPFAM" id="SSF116846">
    <property type="entry name" value="MIT domain"/>
    <property type="match status" value="1"/>
</dbReference>
<dbReference type="PANTHER" id="PTHR21222:SF1">
    <property type="entry name" value="MIT DOMAIN-CONTAINING PROTEIN 1"/>
    <property type="match status" value="1"/>
</dbReference>
<evidence type="ECO:0000259" key="1">
    <source>
        <dbReference type="SMART" id="SM00745"/>
    </source>
</evidence>
<dbReference type="InterPro" id="IPR007330">
    <property type="entry name" value="MIT_dom"/>
</dbReference>
<accession>A0A813M418</accession>
<dbReference type="InterPro" id="IPR036181">
    <property type="entry name" value="MIT_dom_sf"/>
</dbReference>
<dbReference type="Gene3D" id="1.20.58.80">
    <property type="entry name" value="Phosphotransferase system, lactose/cellobiose-type IIA subunit"/>
    <property type="match status" value="1"/>
</dbReference>
<feature type="domain" description="MIT" evidence="1">
    <location>
        <begin position="1"/>
        <end position="79"/>
    </location>
</feature>